<evidence type="ECO:0000313" key="1">
    <source>
        <dbReference type="EMBL" id="DAF88381.1"/>
    </source>
</evidence>
<proteinExistence type="predicted"/>
<dbReference type="Gene3D" id="3.40.50.1100">
    <property type="match status" value="2"/>
</dbReference>
<protein>
    <submittedName>
        <fullName evidence="1">Pyridoxal-phosphate dependent enzyme</fullName>
    </submittedName>
</protein>
<dbReference type="InterPro" id="IPR036052">
    <property type="entry name" value="TrpB-like_PALP_sf"/>
</dbReference>
<accession>A0A8S5U1R7</accession>
<reference evidence="1" key="1">
    <citation type="journal article" date="2021" name="Proc. Natl. Acad. Sci. U.S.A.">
        <title>A Catalog of Tens of Thousands of Viruses from Human Metagenomes Reveals Hidden Associations with Chronic Diseases.</title>
        <authorList>
            <person name="Tisza M.J."/>
            <person name="Buck C.B."/>
        </authorList>
    </citation>
    <scope>NUCLEOTIDE SEQUENCE</scope>
    <source>
        <strain evidence="1">CtdHi7</strain>
    </source>
</reference>
<organism evidence="1">
    <name type="scientific">Siphoviridae sp. ctdHi7</name>
    <dbReference type="NCBI Taxonomy" id="2825577"/>
    <lineage>
        <taxon>Viruses</taxon>
        <taxon>Duplodnaviria</taxon>
        <taxon>Heunggongvirae</taxon>
        <taxon>Uroviricota</taxon>
        <taxon>Caudoviricetes</taxon>
    </lineage>
</organism>
<dbReference type="SUPFAM" id="SSF53686">
    <property type="entry name" value="Tryptophan synthase beta subunit-like PLP-dependent enzymes"/>
    <property type="match status" value="1"/>
</dbReference>
<dbReference type="GO" id="GO:0016829">
    <property type="term" value="F:lyase activity"/>
    <property type="evidence" value="ECO:0007669"/>
    <property type="project" value="UniProtKB-ARBA"/>
</dbReference>
<sequence length="266" mass="29142">MKREDLYAPFGRGEVNGGKLRQCMMLTDSVLAADNGVQCLFTYCSIHSPQAPITAASARSHGLPCYIVYGGGKAENVKTLPMPRLAMKYGAQIIIGARSGRHNVLYAATKPLSEKKRGFIVQYGINLVGYGDVLLDAVSAQVENIPNEIENLVMTCGSGITASGVMIGLHKYGKKVKNVHLVATAPDRRAFIHANLRQYGADREFHYHSLFHTPGFVYEKGAKAVWGGLTLHPHYEAKTMQWFMQSGLNPSDTLFWIVGAEPSNRA</sequence>
<dbReference type="EMBL" id="BK015985">
    <property type="protein sequence ID" value="DAF88381.1"/>
    <property type="molecule type" value="Genomic_DNA"/>
</dbReference>
<name>A0A8S5U1R7_9CAUD</name>